<proteinExistence type="predicted"/>
<reference evidence="2" key="1">
    <citation type="submission" date="2020-10" db="EMBL/GenBank/DDBJ databases">
        <title>High-Quality Genome Resource of Clonostachys rosea strain S41 by Oxford Nanopore Long-Read Sequencing.</title>
        <authorList>
            <person name="Wang H."/>
        </authorList>
    </citation>
    <scope>NUCLEOTIDE SEQUENCE</scope>
    <source>
        <strain evidence="2">S41</strain>
    </source>
</reference>
<feature type="region of interest" description="Disordered" evidence="1">
    <location>
        <begin position="72"/>
        <end position="95"/>
    </location>
</feature>
<organism evidence="2 3">
    <name type="scientific">Bionectria ochroleuca</name>
    <name type="common">Gliocladium roseum</name>
    <dbReference type="NCBI Taxonomy" id="29856"/>
    <lineage>
        <taxon>Eukaryota</taxon>
        <taxon>Fungi</taxon>
        <taxon>Dikarya</taxon>
        <taxon>Ascomycota</taxon>
        <taxon>Pezizomycotina</taxon>
        <taxon>Sordariomycetes</taxon>
        <taxon>Hypocreomycetidae</taxon>
        <taxon>Hypocreales</taxon>
        <taxon>Bionectriaceae</taxon>
        <taxon>Clonostachys</taxon>
    </lineage>
</organism>
<accession>A0A8H7N6S7</accession>
<evidence type="ECO:0000313" key="2">
    <source>
        <dbReference type="EMBL" id="KAF9750173.1"/>
    </source>
</evidence>
<dbReference type="AlphaFoldDB" id="A0A8H7N6S7"/>
<sequence>MALVTLSPTINHSPLRPSRGSCLDRQPEPSESDERATQATRAIFNLRPSLVAAGAATIAIDVTLLVTLGSAPPRTNASQHGTLNRLPSVHHAPPLHFTCSEAPRTLFN</sequence>
<feature type="compositionally biased region" description="Polar residues" evidence="1">
    <location>
        <begin position="1"/>
        <end position="12"/>
    </location>
</feature>
<feature type="compositionally biased region" description="Basic and acidic residues" evidence="1">
    <location>
        <begin position="25"/>
        <end position="36"/>
    </location>
</feature>
<feature type="region of interest" description="Disordered" evidence="1">
    <location>
        <begin position="1"/>
        <end position="37"/>
    </location>
</feature>
<name>A0A8H7N6S7_BIOOC</name>
<evidence type="ECO:0000256" key="1">
    <source>
        <dbReference type="SAM" id="MobiDB-lite"/>
    </source>
</evidence>
<feature type="compositionally biased region" description="Polar residues" evidence="1">
    <location>
        <begin position="73"/>
        <end position="82"/>
    </location>
</feature>
<dbReference type="Proteomes" id="UP000616885">
    <property type="component" value="Unassembled WGS sequence"/>
</dbReference>
<comment type="caution">
    <text evidence="2">The sequence shown here is derived from an EMBL/GenBank/DDBJ whole genome shotgun (WGS) entry which is preliminary data.</text>
</comment>
<gene>
    <name evidence="2" type="ORF">IM811_016200</name>
</gene>
<protein>
    <submittedName>
        <fullName evidence="2">Uncharacterized protein</fullName>
    </submittedName>
</protein>
<evidence type="ECO:0000313" key="3">
    <source>
        <dbReference type="Proteomes" id="UP000616885"/>
    </source>
</evidence>
<dbReference type="EMBL" id="JADCTT010000007">
    <property type="protein sequence ID" value="KAF9750173.1"/>
    <property type="molecule type" value="Genomic_DNA"/>
</dbReference>